<evidence type="ECO:0000256" key="8">
    <source>
        <dbReference type="ARBA" id="ARBA00023211"/>
    </source>
</evidence>
<keyword evidence="4" id="KW-0479">Metal-binding</keyword>
<dbReference type="GO" id="GO:0034045">
    <property type="term" value="C:phagophore assembly site membrane"/>
    <property type="evidence" value="ECO:0007669"/>
    <property type="project" value="UniProtKB-SubCell"/>
</dbReference>
<evidence type="ECO:0000256" key="13">
    <source>
        <dbReference type="SAM" id="MobiDB-lite"/>
    </source>
</evidence>
<keyword evidence="5 11" id="KW-0378">Hydrolase</keyword>
<feature type="domain" description="Serine/threonine specific protein phosphatases" evidence="14">
    <location>
        <begin position="199"/>
        <end position="204"/>
    </location>
</feature>
<feature type="compositionally biased region" description="Low complexity" evidence="13">
    <location>
        <begin position="1570"/>
        <end position="1593"/>
    </location>
</feature>
<dbReference type="InterPro" id="IPR045326">
    <property type="entry name" value="ATG17-like_dom"/>
</dbReference>
<dbReference type="Pfam" id="PF04108">
    <property type="entry name" value="ATG17_like"/>
    <property type="match status" value="1"/>
</dbReference>
<evidence type="ECO:0000256" key="4">
    <source>
        <dbReference type="ARBA" id="ARBA00022723"/>
    </source>
</evidence>
<keyword evidence="8" id="KW-0464">Manganese</keyword>
<dbReference type="STRING" id="47428.A0A284QQR0"/>
<dbReference type="OMA" id="AWKSANE"/>
<comment type="cofactor">
    <cofactor evidence="1">
        <name>Mn(2+)</name>
        <dbReference type="ChEBI" id="CHEBI:29035"/>
    </cofactor>
</comment>
<dbReference type="Gene3D" id="3.60.21.10">
    <property type="match status" value="1"/>
</dbReference>
<dbReference type="InterPro" id="IPR006186">
    <property type="entry name" value="Ser/Thr-sp_prot-phosphatase"/>
</dbReference>
<dbReference type="EC" id="3.1.3.16" evidence="11"/>
<dbReference type="Pfam" id="PF16891">
    <property type="entry name" value="STPPase_N"/>
    <property type="match status" value="1"/>
</dbReference>
<evidence type="ECO:0000256" key="7">
    <source>
        <dbReference type="ARBA" id="ARBA00023006"/>
    </source>
</evidence>
<keyword evidence="12" id="KW-0175">Coiled coil</keyword>
<dbReference type="CDD" id="cd07414">
    <property type="entry name" value="MPP_PP1_PPKL"/>
    <property type="match status" value="1"/>
</dbReference>
<comment type="catalytic activity">
    <reaction evidence="9">
        <text>O-phospho-L-seryl-[protein] + H2O = L-seryl-[protein] + phosphate</text>
        <dbReference type="Rhea" id="RHEA:20629"/>
        <dbReference type="Rhea" id="RHEA-COMP:9863"/>
        <dbReference type="Rhea" id="RHEA-COMP:11604"/>
        <dbReference type="ChEBI" id="CHEBI:15377"/>
        <dbReference type="ChEBI" id="CHEBI:29999"/>
        <dbReference type="ChEBI" id="CHEBI:43474"/>
        <dbReference type="ChEBI" id="CHEBI:83421"/>
        <dbReference type="EC" id="3.1.3.16"/>
    </reaction>
</comment>
<gene>
    <name evidence="15" type="ORF">ARMOST_02088</name>
</gene>
<dbReference type="GO" id="GO:0006914">
    <property type="term" value="P:autophagy"/>
    <property type="evidence" value="ECO:0007669"/>
    <property type="project" value="UniProtKB-KW"/>
</dbReference>
<feature type="region of interest" description="Disordered" evidence="13">
    <location>
        <begin position="1514"/>
        <end position="1763"/>
    </location>
</feature>
<feature type="compositionally biased region" description="Low complexity" evidence="13">
    <location>
        <begin position="1740"/>
        <end position="1749"/>
    </location>
</feature>
<dbReference type="GO" id="GO:0007346">
    <property type="term" value="P:regulation of mitotic cell cycle"/>
    <property type="evidence" value="ECO:0007669"/>
    <property type="project" value="TreeGrafter"/>
</dbReference>
<feature type="compositionally biased region" description="Polar residues" evidence="13">
    <location>
        <begin position="1789"/>
        <end position="1800"/>
    </location>
</feature>
<dbReference type="InterPro" id="IPR031675">
    <property type="entry name" value="STPPase_N"/>
</dbReference>
<dbReference type="InterPro" id="IPR004843">
    <property type="entry name" value="Calcineurin-like_PHP"/>
</dbReference>
<evidence type="ECO:0000256" key="11">
    <source>
        <dbReference type="RuleBase" id="RU004273"/>
    </source>
</evidence>
<dbReference type="EMBL" id="FUEG01000001">
    <property type="protein sequence ID" value="SJK98819.1"/>
    <property type="molecule type" value="Genomic_DNA"/>
</dbReference>
<comment type="catalytic activity">
    <reaction evidence="10 11">
        <text>O-phospho-L-threonyl-[protein] + H2O = L-threonyl-[protein] + phosphate</text>
        <dbReference type="Rhea" id="RHEA:47004"/>
        <dbReference type="Rhea" id="RHEA-COMP:11060"/>
        <dbReference type="Rhea" id="RHEA-COMP:11605"/>
        <dbReference type="ChEBI" id="CHEBI:15377"/>
        <dbReference type="ChEBI" id="CHEBI:30013"/>
        <dbReference type="ChEBI" id="CHEBI:43474"/>
        <dbReference type="ChEBI" id="CHEBI:61977"/>
        <dbReference type="EC" id="3.1.3.16"/>
    </reaction>
</comment>
<evidence type="ECO:0000313" key="16">
    <source>
        <dbReference type="Proteomes" id="UP000219338"/>
    </source>
</evidence>
<feature type="compositionally biased region" description="Polar residues" evidence="13">
    <location>
        <begin position="1750"/>
        <end position="1763"/>
    </location>
</feature>
<name>A0A284QQR0_ARMOS</name>
<dbReference type="FunFam" id="3.60.21.10:FF:000007">
    <property type="entry name" value="Serine/threonine-protein phosphatase"/>
    <property type="match status" value="1"/>
</dbReference>
<evidence type="ECO:0000256" key="10">
    <source>
        <dbReference type="ARBA" id="ARBA00048336"/>
    </source>
</evidence>
<evidence type="ECO:0000256" key="5">
    <source>
        <dbReference type="ARBA" id="ARBA00022801"/>
    </source>
</evidence>
<dbReference type="InterPro" id="IPR050341">
    <property type="entry name" value="PP1_catalytic_subunit"/>
</dbReference>
<dbReference type="GO" id="GO:0046872">
    <property type="term" value="F:metal ion binding"/>
    <property type="evidence" value="ECO:0007669"/>
    <property type="project" value="UniProtKB-KW"/>
</dbReference>
<evidence type="ECO:0000256" key="3">
    <source>
        <dbReference type="ARBA" id="ARBA00005333"/>
    </source>
</evidence>
<dbReference type="SUPFAM" id="SSF56300">
    <property type="entry name" value="Metallo-dependent phosphatases"/>
    <property type="match status" value="1"/>
</dbReference>
<dbReference type="SMART" id="SM00156">
    <property type="entry name" value="PP2Ac"/>
    <property type="match status" value="1"/>
</dbReference>
<proteinExistence type="inferred from homology"/>
<evidence type="ECO:0000259" key="14">
    <source>
        <dbReference type="PROSITE" id="PS00125"/>
    </source>
</evidence>
<organism evidence="15 16">
    <name type="scientific">Armillaria ostoyae</name>
    <name type="common">Armillaria root rot fungus</name>
    <dbReference type="NCBI Taxonomy" id="47428"/>
    <lineage>
        <taxon>Eukaryota</taxon>
        <taxon>Fungi</taxon>
        <taxon>Dikarya</taxon>
        <taxon>Basidiomycota</taxon>
        <taxon>Agaricomycotina</taxon>
        <taxon>Agaricomycetes</taxon>
        <taxon>Agaricomycetidae</taxon>
        <taxon>Agaricales</taxon>
        <taxon>Marasmiineae</taxon>
        <taxon>Physalacriaceae</taxon>
        <taxon>Armillaria</taxon>
    </lineage>
</organism>
<feature type="compositionally biased region" description="Polar residues" evidence="13">
    <location>
        <begin position="1675"/>
        <end position="1690"/>
    </location>
</feature>
<feature type="coiled-coil region" evidence="12">
    <location>
        <begin position="1030"/>
        <end position="1117"/>
    </location>
</feature>
<comment type="similarity">
    <text evidence="3">Belongs to the PPP phosphatase family. PP-1 subfamily.</text>
</comment>
<keyword evidence="6" id="KW-0904">Protein phosphatase</keyword>
<comment type="subcellular location">
    <subcellularLocation>
        <location evidence="2">Preautophagosomal structure membrane</location>
        <topology evidence="2">Peripheral membrane protein</topology>
    </subcellularLocation>
</comment>
<feature type="compositionally biased region" description="Pro residues" evidence="13">
    <location>
        <begin position="1600"/>
        <end position="1615"/>
    </location>
</feature>
<accession>A0A284QQR0</accession>
<dbReference type="PROSITE" id="PS00125">
    <property type="entry name" value="SER_THR_PHOSPHATASE"/>
    <property type="match status" value="1"/>
</dbReference>
<dbReference type="GO" id="GO:0005634">
    <property type="term" value="C:nucleus"/>
    <property type="evidence" value="ECO:0007669"/>
    <property type="project" value="TreeGrafter"/>
</dbReference>
<evidence type="ECO:0000313" key="15">
    <source>
        <dbReference type="EMBL" id="SJK98819.1"/>
    </source>
</evidence>
<dbReference type="PRINTS" id="PR00114">
    <property type="entry name" value="STPHPHTASE"/>
</dbReference>
<feature type="region of interest" description="Disordered" evidence="13">
    <location>
        <begin position="1782"/>
        <end position="1818"/>
    </location>
</feature>
<sequence length="1818" mass="201611">MPSVLVLLDALGMLDDERMTGCKAAKESQNGAIPGAAALLRSSGGLIGILRSPGYGRGLLLAFVVGPLGSIGASLGDGRDPSAAAMLLLAVIWRRRMRGNRPGKPVQLQEYEIKYLCTKAREIFINQPILLELEAPIKICGDIHGQYYDLLRLFEYGGFPPEANYLFLGDYVDRGKQSLETICLLLAYKIKYPENFFILRGNHECASINRIYGFYDECKRRYNIKLWKTFTDCFNCLPIAAIIDEKIFTMHGGLSPDLQSMEQIRRVMRPTDVPDTGLLCDLLWSDPDKDITGWSENDRGVSFTFGPDVVSRFLQKHDMDLICRAHQVVEDGYEFFAKRHLVTLFSAPNYCGEFDNAGAMMSVDETLLCSFQILKPAEKKAKYPYGGMNMGRPVTPPRKQKKKEGRMAKLGSVFGSEIPGEMLDLVHRVVETRPPSDCDTLHEMLQICRAEDGQAFQVNATLRDIERVGSIELFLQQETGVPQEAVLAYLSDGRRLTNVNIRELAGAHDQSIYVFNKVYLDFDINEVLRDLRVEPAFQPPIEESIAATPPFKPSELAASYLTAAHSHHETVKYLHATIHHQHEAVQIASNSLDLNVLAIVDTYDGLSSGFKKELDKQAALLAGLEADLDIISRVRIHTEFVSPTVRKAMEAGDKARTLGDYVSNAKMKQVAETCARTHDDLRLRFEQVNEAVSKLKDGTSSVRAAVASTQTLDEADGCLRRSRDVFEKITDGVTALEGRAINSDDRLQGYINWLYFPRNRAYSSSDLKQLDLTLRDQLQYVVDAKNTFTHQCISITRSISLLNTDMQQIPASLQALSNSFRGKNSFSHIQRLHNMLYAYGATVIEIVRRKEFSRFFYQRAQSILEVMAKLSANERKRRQVYRGEVHGQLPFETRGMDDPVPTIDFSPSGSSDAAYSIERSDVDGLLRVLDDLEQASRNGNDPEALSAVRECRTGLEKLVLKMDSLESGFDRIAERSLLSASRISHSRRRSIEADEHAYNEVVDQLRAVQETKNHQESLFQEERVGLKGEIQRLQSTLQVAASNASEERDRADRLERELHQARAQIESETRARRITEERNIDLIRDVNSKGSELGRALAEATNQAKAAEVLRQQLAHTRSEAEDIKTLEARNSEKLAALIGDQATNLRLLEEARARGEDLEHQIQAARAESQEMNRALKDASQEKDRLLRAQASDHDRLLRDHIAEADGDRAVLEHRQAELLLERDELLRQLKDVKSDLEIAYSDAAGLREALQRTEHELREARHAERMVREDLRAGLASQSDYEHRLETSDRLVAQILDAALAFRAAHVKAMASAQAMTSHPGSGSKHSTAGLGDSVFSPGLRHNIVGQPDEPSPIDPSDPAAALEALRAFDHDHFLEAITKVGSTIRKWQKQCKEYRERAKGRISFRNFAKGDLALFLPTRNSISKPWAAFNGQPSSLSDAPPDPDVSPTVFFPHYFLQAYGHLAEQLKTREWIVARITSITERVVDHNDPTSNPYGLSDGVKYYMLQVEDWTQPTQQNRRRSSAAKSMKEPEPTALANGTLPPAPPEAEVEDTFQVTHPPTSRLFPLRTRANSSPSTRPSSLSRLLAQASQDPRPEETPSPPSPPPPPPPIRTPSPVAQSPQSPVPLPSPTHPVGSIPHHATVHPSPLRPGSRASKTSSASRFSVGRMPALGSVSSSLGAKATATTALSDEPIASSPSAESQFEGVGSVPSPDDSISNGMSNVLNIRRRTTSYHRPSSRAASESSTSNTVTEGVSSRPMTTASSALANLASSWGVSFGRKKKAAMSRLSTTEESQPGSPSLDPSPDTPANDAFQPI</sequence>
<feature type="compositionally biased region" description="Polar residues" evidence="13">
    <location>
        <begin position="1716"/>
        <end position="1726"/>
    </location>
</feature>
<dbReference type="PANTHER" id="PTHR11668:SF300">
    <property type="entry name" value="SERINE_THREONINE-PROTEIN PHOSPHATASE"/>
    <property type="match status" value="1"/>
</dbReference>
<evidence type="ECO:0000256" key="6">
    <source>
        <dbReference type="ARBA" id="ARBA00022912"/>
    </source>
</evidence>
<dbReference type="InterPro" id="IPR029052">
    <property type="entry name" value="Metallo-depent_PP-like"/>
</dbReference>
<dbReference type="Pfam" id="PF00149">
    <property type="entry name" value="Metallophos"/>
    <property type="match status" value="1"/>
</dbReference>
<evidence type="ECO:0000256" key="9">
    <source>
        <dbReference type="ARBA" id="ARBA00047761"/>
    </source>
</evidence>
<dbReference type="PANTHER" id="PTHR11668">
    <property type="entry name" value="SERINE/THREONINE PROTEIN PHOSPHATASE"/>
    <property type="match status" value="1"/>
</dbReference>
<dbReference type="GO" id="GO:0007059">
    <property type="term" value="P:chromosome segregation"/>
    <property type="evidence" value="ECO:0007669"/>
    <property type="project" value="TreeGrafter"/>
</dbReference>
<evidence type="ECO:0000256" key="1">
    <source>
        <dbReference type="ARBA" id="ARBA00001936"/>
    </source>
</evidence>
<dbReference type="Pfam" id="PF10377">
    <property type="entry name" value="ATG11"/>
    <property type="match status" value="2"/>
</dbReference>
<keyword evidence="16" id="KW-1185">Reference proteome</keyword>
<keyword evidence="7" id="KW-0072">Autophagy</keyword>
<evidence type="ECO:0000256" key="2">
    <source>
        <dbReference type="ARBA" id="ARBA00004623"/>
    </source>
</evidence>
<dbReference type="Proteomes" id="UP000219338">
    <property type="component" value="Unassembled WGS sequence"/>
</dbReference>
<dbReference type="GO" id="GO:0004722">
    <property type="term" value="F:protein serine/threonine phosphatase activity"/>
    <property type="evidence" value="ECO:0007669"/>
    <property type="project" value="UniProtKB-EC"/>
</dbReference>
<reference evidence="16" key="1">
    <citation type="journal article" date="2017" name="Nat. Ecol. Evol.">
        <title>Genome expansion and lineage-specific genetic innovations in the forest pathogenic fungi Armillaria.</title>
        <authorList>
            <person name="Sipos G."/>
            <person name="Prasanna A.N."/>
            <person name="Walter M.C."/>
            <person name="O'Connor E."/>
            <person name="Balint B."/>
            <person name="Krizsan K."/>
            <person name="Kiss B."/>
            <person name="Hess J."/>
            <person name="Varga T."/>
            <person name="Slot J."/>
            <person name="Riley R."/>
            <person name="Boka B."/>
            <person name="Rigling D."/>
            <person name="Barry K."/>
            <person name="Lee J."/>
            <person name="Mihaltcheva S."/>
            <person name="LaButti K."/>
            <person name="Lipzen A."/>
            <person name="Waldron R."/>
            <person name="Moloney N.M."/>
            <person name="Sperisen C."/>
            <person name="Kredics L."/>
            <person name="Vagvoelgyi C."/>
            <person name="Patrignani A."/>
            <person name="Fitzpatrick D."/>
            <person name="Nagy I."/>
            <person name="Doyle S."/>
            <person name="Anderson J.B."/>
            <person name="Grigoriev I.V."/>
            <person name="Gueldener U."/>
            <person name="Muensterkoetter M."/>
            <person name="Nagy L.G."/>
        </authorList>
    </citation>
    <scope>NUCLEOTIDE SEQUENCE [LARGE SCALE GENOMIC DNA]</scope>
    <source>
        <strain evidence="16">C18/9</strain>
    </source>
</reference>
<dbReference type="InterPro" id="IPR019460">
    <property type="entry name" value="Atg11_C"/>
</dbReference>
<protein>
    <recommendedName>
        <fullName evidence="11">Serine/threonine-protein phosphatase</fullName>
        <ecNumber evidence="11">3.1.3.16</ecNumber>
    </recommendedName>
</protein>
<feature type="coiled-coil region" evidence="12">
    <location>
        <begin position="1149"/>
        <end position="1265"/>
    </location>
</feature>
<dbReference type="OrthoDB" id="447953at2759"/>
<evidence type="ECO:0000256" key="12">
    <source>
        <dbReference type="SAM" id="Coils"/>
    </source>
</evidence>